<feature type="compositionally biased region" description="Basic and acidic residues" evidence="5">
    <location>
        <begin position="1420"/>
        <end position="1453"/>
    </location>
</feature>
<accession>A0ABT0TAD0</accession>
<evidence type="ECO:0000256" key="1">
    <source>
        <dbReference type="ARBA" id="ARBA00004613"/>
    </source>
</evidence>
<feature type="region of interest" description="Disordered" evidence="5">
    <location>
        <begin position="1409"/>
        <end position="1462"/>
    </location>
</feature>
<protein>
    <submittedName>
        <fullName evidence="8">YPDG domain-containing protein</fullName>
    </submittedName>
</protein>
<comment type="subcellular location">
    <subcellularLocation>
        <location evidence="1">Secreted</location>
    </subcellularLocation>
</comment>
<gene>
    <name evidence="8" type="ORF">M5J06_07575</name>
</gene>
<feature type="compositionally biased region" description="Acidic residues" evidence="5">
    <location>
        <begin position="1064"/>
        <end position="1078"/>
    </location>
</feature>
<feature type="signal peptide" evidence="6">
    <location>
        <begin position="1"/>
        <end position="34"/>
    </location>
</feature>
<keyword evidence="3 6" id="KW-0732">Signal</keyword>
<dbReference type="InterPro" id="IPR015919">
    <property type="entry name" value="Cadherin-like_sf"/>
</dbReference>
<feature type="compositionally biased region" description="Basic and acidic residues" evidence="5">
    <location>
        <begin position="798"/>
        <end position="819"/>
    </location>
</feature>
<dbReference type="PANTHER" id="PTHR10199:SF119">
    <property type="entry name" value="RE20510P"/>
    <property type="match status" value="1"/>
</dbReference>
<feature type="region of interest" description="Disordered" evidence="5">
    <location>
        <begin position="747"/>
        <end position="835"/>
    </location>
</feature>
<dbReference type="RefSeq" id="WP_250224348.1">
    <property type="nucleotide sequence ID" value="NZ_JAMFTR010000005.1"/>
</dbReference>
<dbReference type="PANTHER" id="PTHR10199">
    <property type="entry name" value="THROMBOSPONDIN"/>
    <property type="match status" value="1"/>
</dbReference>
<evidence type="ECO:0000313" key="8">
    <source>
        <dbReference type="EMBL" id="MCL8493987.1"/>
    </source>
</evidence>
<organism evidence="8 9">
    <name type="scientific">Corynebacterium intestinale</name>
    <dbReference type="NCBI Taxonomy" id="2943492"/>
    <lineage>
        <taxon>Bacteria</taxon>
        <taxon>Bacillati</taxon>
        <taxon>Actinomycetota</taxon>
        <taxon>Actinomycetes</taxon>
        <taxon>Mycobacteriales</taxon>
        <taxon>Corynebacteriaceae</taxon>
        <taxon>Corynebacterium</taxon>
    </lineage>
</organism>
<dbReference type="InterPro" id="IPR059100">
    <property type="entry name" value="TSP3_bac"/>
</dbReference>
<feature type="domain" description="Long Rib" evidence="7">
    <location>
        <begin position="752"/>
        <end position="864"/>
    </location>
</feature>
<dbReference type="Gene3D" id="4.10.1080.10">
    <property type="entry name" value="TSP type-3 repeat"/>
    <property type="match status" value="1"/>
</dbReference>
<feature type="compositionally biased region" description="Acidic residues" evidence="5">
    <location>
        <begin position="1000"/>
        <end position="1013"/>
    </location>
</feature>
<dbReference type="InterPro" id="IPR044055">
    <property type="entry name" value="RibLong"/>
</dbReference>
<feature type="compositionally biased region" description="Basic and acidic residues" evidence="5">
    <location>
        <begin position="1202"/>
        <end position="1222"/>
    </location>
</feature>
<feature type="compositionally biased region" description="Acidic residues" evidence="5">
    <location>
        <begin position="963"/>
        <end position="991"/>
    </location>
</feature>
<feature type="compositionally biased region" description="Basic and acidic residues" evidence="5">
    <location>
        <begin position="1014"/>
        <end position="1042"/>
    </location>
</feature>
<feature type="compositionally biased region" description="Acidic residues" evidence="5">
    <location>
        <begin position="1153"/>
        <end position="1168"/>
    </location>
</feature>
<evidence type="ECO:0000256" key="4">
    <source>
        <dbReference type="ARBA" id="ARBA00022837"/>
    </source>
</evidence>
<feature type="compositionally biased region" description="Basic and acidic residues" evidence="5">
    <location>
        <begin position="1051"/>
        <end position="1063"/>
    </location>
</feature>
<feature type="compositionally biased region" description="Basic and acidic residues" evidence="5">
    <location>
        <begin position="1291"/>
        <end position="1300"/>
    </location>
</feature>
<dbReference type="NCBIfam" id="NF038186">
    <property type="entry name" value="YPDG_rpt"/>
    <property type="match status" value="1"/>
</dbReference>
<dbReference type="Pfam" id="PF18884">
    <property type="entry name" value="TSP3_bac"/>
    <property type="match status" value="5"/>
</dbReference>
<dbReference type="EMBL" id="JAMKFF010000005">
    <property type="protein sequence ID" value="MCL8493987.1"/>
    <property type="molecule type" value="Genomic_DNA"/>
</dbReference>
<feature type="region of interest" description="Disordered" evidence="5">
    <location>
        <begin position="955"/>
        <end position="1390"/>
    </location>
</feature>
<feature type="compositionally biased region" description="Acidic residues" evidence="5">
    <location>
        <begin position="1089"/>
        <end position="1102"/>
    </location>
</feature>
<dbReference type="SUPFAM" id="SSF49313">
    <property type="entry name" value="Cadherin-like"/>
    <property type="match status" value="1"/>
</dbReference>
<evidence type="ECO:0000256" key="3">
    <source>
        <dbReference type="ARBA" id="ARBA00022729"/>
    </source>
</evidence>
<keyword evidence="9" id="KW-1185">Reference proteome</keyword>
<comment type="caution">
    <text evidence="8">The sequence shown here is derived from an EMBL/GenBank/DDBJ whole genome shotgun (WGS) entry which is preliminary data.</text>
</comment>
<feature type="chain" id="PRO_5047018070" evidence="6">
    <location>
        <begin position="35"/>
        <end position="1578"/>
    </location>
</feature>
<sequence>MNKKEIKRTAVRRRGTTIAAAALSIAMVGPFVHAVTPASSFAAVANAQETQPAADAPASTGKAINADAIDLGYITDGGQYGKIKDQSGADGYIGHAYQSGGANYQNAQSNLKAHVPEGTEVLMQWIDSDGAVSPIYSAKTHTLPAGSNSAGAGAGTFAFAPGSWVDVNGKKHTYSISKKARVWVAEGQTGLSGGELRQLYNFPGRYPGFTKPSNDANGAVSAAGYLQFAGLFTYEEPVDYMTADKNDSQKWIDYSTDEQKKRIPVEPGYTKDKPSYLRYVEGRAWLEAQETAGQIQSPNSAGEHFVEGYKVVTTLLTPDGIQAVKAFKDKDVDERAKLTKDLFSVKENRDKFIAATIVAETNEDGFYRAYVPQDVEMTRETLENIYQYVENPDGTVHPAYNPWGVNVFQHPRQSMTNFSNNPSLQQPLPTNPDRNLAYNVHQPLAVNFVDEIEITKLDGEDAGEVALPGQKADIDVSRVFDPRNPVRVVWRDEKGNELKTCEDVKTIEEANACSFDIPADMDSQTLRVELEVNGRVTASDSIAVLNKKVEPGSVGDKYEQKVPQNLPEGVTSKFAAKELPDGLTMAEDGTLSGTPTKSGTFQVPVTETITVPADKEGEKPQVVERKYNLPVTITDAPLEAGVVDKDYGPIDVAQAIEGLPEGVTPTNIKVEGLPEGLKFEDGKITGKPTAATADDVKDNVKITYDWQKQKVDEQGKPAVDEAGNPVLETVREGHTDKVTLKVSEKLEAKDNETFEPGYKPGEGKPGDDVKVDAPTFKDNEGNDTETPDATYAPDESEDKAPKYTDKNGEEKPLPEDNVKVDPNTGEVTVKVPTDAKPGEKITVPVVVTYPDKSTDTVDVTVTVTEDTVVPGDSSVSVDAVPDTKVQRGEKVSIPVKSTEGSEVSVTGLPEFLEYNPETKAIEGEVPADADLTSYDVEVKATKDGKEATDEFKLTVTEHMIADPDTDGDGIPDSEDTDDDNDGVNDKDEEAAGTDPKNPDSDGDGVNDGDEDTDGDGKPNKEESDADSDKVTDKDKDGIPDIIDKDDEDGPEGDKDGDGIKNSEDPDADGDGVSNDDEKEAGLDPLNPDTDGDGINDGDEDTDGDGKKNKDESEVPEGSVEDKDGDGLGDTGVTDKDPEDGEADITDGPLTNDTDNDGIPDAVDPDIDGDGVNNSDEKAAGTDPYNPDTDGDGINDGDEDADGDGKSNKDESDPTVDKSKDSDGDGIPDIIDRDDEDGPKGDKDGDGIINSEDPDADGDGVSNDDEKAAGLDPLNPDTDGDGTNDGDEDTDGDGKSNKDESEVPEGSVKDEDGDGLGDTGITDKNGNNVADLVEKGSSDVQPGDDKTTVDDSGVKPVKPTDKQQDTGVKVTNPDKDTKVSATDEDGTKIPAEIDKDGNVVVTPGKDVDGPITVVVEDPDLDGGKVKVEVPVEGHEKGVDDNKKPGKDDSGKPDDSSDWDGSSNLSQRCINTGLGVGIPLLFLIPVGLASQMNIPGLKDFVAPINKQIQNLNTQLQKQAGVFNGPLAGKVAGIDAQLKRFGVDHQQAAGAVALIAAGALAIGLIADACAPGAGSSNGSSK</sequence>
<feature type="compositionally biased region" description="Basic and acidic residues" evidence="5">
    <location>
        <begin position="761"/>
        <end position="780"/>
    </location>
</feature>
<feature type="compositionally biased region" description="Acidic residues" evidence="5">
    <location>
        <begin position="1188"/>
        <end position="1201"/>
    </location>
</feature>
<keyword evidence="4" id="KW-0106">Calcium</keyword>
<dbReference type="InterPro" id="IPR013783">
    <property type="entry name" value="Ig-like_fold"/>
</dbReference>
<dbReference type="Gene3D" id="2.60.40.10">
    <property type="entry name" value="Immunoglobulins"/>
    <property type="match status" value="2"/>
</dbReference>
<dbReference type="Pfam" id="PF18957">
    <property type="entry name" value="RibLong"/>
    <property type="match status" value="1"/>
</dbReference>
<feature type="compositionally biased region" description="Basic and acidic residues" evidence="5">
    <location>
        <begin position="1103"/>
        <end position="1112"/>
    </location>
</feature>
<evidence type="ECO:0000256" key="6">
    <source>
        <dbReference type="SAM" id="SignalP"/>
    </source>
</evidence>
<proteinExistence type="predicted"/>
<dbReference type="InterPro" id="IPR028974">
    <property type="entry name" value="TSP_type-3_rpt"/>
</dbReference>
<keyword evidence="2" id="KW-0964">Secreted</keyword>
<feature type="compositionally biased region" description="Acidic residues" evidence="5">
    <location>
        <begin position="1277"/>
        <end position="1290"/>
    </location>
</feature>
<evidence type="ECO:0000256" key="5">
    <source>
        <dbReference type="SAM" id="MobiDB-lite"/>
    </source>
</evidence>
<evidence type="ECO:0000256" key="2">
    <source>
        <dbReference type="ARBA" id="ARBA00022525"/>
    </source>
</evidence>
<dbReference type="Proteomes" id="UP001203579">
    <property type="component" value="Unassembled WGS sequence"/>
</dbReference>
<feature type="compositionally biased region" description="Basic and acidic residues" evidence="5">
    <location>
        <begin position="1331"/>
        <end position="1363"/>
    </location>
</feature>
<name>A0ABT0TAD0_9CORY</name>
<reference evidence="8 9" key="1">
    <citation type="submission" date="2022-05" db="EMBL/GenBank/DDBJ databases">
        <title>Corynebacterium sp. B5-R-101 sp. nov., isolated from human feces.</title>
        <authorList>
            <person name="Shamsuzzaman M."/>
            <person name="Dahal R.H."/>
        </authorList>
    </citation>
    <scope>NUCLEOTIDE SEQUENCE [LARGE SCALE GENOMIC DNA]</scope>
    <source>
        <strain evidence="8 9">B5-R-101</strain>
    </source>
</reference>
<evidence type="ECO:0000259" key="7">
    <source>
        <dbReference type="Pfam" id="PF18957"/>
    </source>
</evidence>
<evidence type="ECO:0000313" key="9">
    <source>
        <dbReference type="Proteomes" id="UP001203579"/>
    </source>
</evidence>